<dbReference type="EMBL" id="MZGV01000131">
    <property type="protein sequence ID" value="OPJ54697.1"/>
    <property type="molecule type" value="Genomic_DNA"/>
</dbReference>
<dbReference type="PANTHER" id="PTHR11070">
    <property type="entry name" value="UVRD / RECB / PCRA DNA HELICASE FAMILY MEMBER"/>
    <property type="match status" value="1"/>
</dbReference>
<dbReference type="OrthoDB" id="9787585at2"/>
<gene>
    <name evidence="13" type="primary">helD_4</name>
    <name evidence="13" type="ORF">CLORY_45200</name>
</gene>
<dbReference type="NCBIfam" id="NF041464">
    <property type="entry name" value="HelD_BACSU"/>
    <property type="match status" value="1"/>
</dbReference>
<dbReference type="InterPro" id="IPR014016">
    <property type="entry name" value="UvrD-like_ATP-bd"/>
</dbReference>
<dbReference type="Gene3D" id="3.40.50.300">
    <property type="entry name" value="P-loop containing nucleotide triphosphate hydrolases"/>
    <property type="match status" value="3"/>
</dbReference>
<evidence type="ECO:0000259" key="12">
    <source>
        <dbReference type="PROSITE" id="PS51198"/>
    </source>
</evidence>
<keyword evidence="6" id="KW-0413">Isomerase</keyword>
<keyword evidence="11" id="KW-0175">Coiled coil</keyword>
<comment type="catalytic activity">
    <reaction evidence="9">
        <text>ATP + H2O = ADP + phosphate + H(+)</text>
        <dbReference type="Rhea" id="RHEA:13065"/>
        <dbReference type="ChEBI" id="CHEBI:15377"/>
        <dbReference type="ChEBI" id="CHEBI:15378"/>
        <dbReference type="ChEBI" id="CHEBI:30616"/>
        <dbReference type="ChEBI" id="CHEBI:43474"/>
        <dbReference type="ChEBI" id="CHEBI:456216"/>
        <dbReference type="EC" id="5.6.2.4"/>
    </reaction>
</comment>
<evidence type="ECO:0000256" key="1">
    <source>
        <dbReference type="ARBA" id="ARBA00009922"/>
    </source>
</evidence>
<evidence type="ECO:0000256" key="5">
    <source>
        <dbReference type="ARBA" id="ARBA00022840"/>
    </source>
</evidence>
<dbReference type="Gene3D" id="1.10.10.160">
    <property type="match status" value="1"/>
</dbReference>
<evidence type="ECO:0000256" key="9">
    <source>
        <dbReference type="ARBA" id="ARBA00048988"/>
    </source>
</evidence>
<dbReference type="InterPro" id="IPR048228">
    <property type="entry name" value="HelD_bacillota"/>
</dbReference>
<dbReference type="STRING" id="1450648.CLORY_45200"/>
<comment type="caution">
    <text evidence="13">The sequence shown here is derived from an EMBL/GenBank/DDBJ whole genome shotgun (WGS) entry which is preliminary data.</text>
</comment>
<reference evidence="13 14" key="1">
    <citation type="submission" date="2017-03" db="EMBL/GenBank/DDBJ databases">
        <title>Genome sequence of Clostridium oryzae DSM 28571.</title>
        <authorList>
            <person name="Poehlein A."/>
            <person name="Daniel R."/>
        </authorList>
    </citation>
    <scope>NUCLEOTIDE SEQUENCE [LARGE SCALE GENOMIC DNA]</scope>
    <source>
        <strain evidence="13 14">DSM 28571</strain>
    </source>
</reference>
<dbReference type="Pfam" id="PF00580">
    <property type="entry name" value="UvrD-helicase"/>
    <property type="match status" value="1"/>
</dbReference>
<dbReference type="RefSeq" id="WP_079428785.1">
    <property type="nucleotide sequence ID" value="NZ_MZGV01000131.1"/>
</dbReference>
<dbReference type="InterPro" id="IPR000212">
    <property type="entry name" value="DNA_helicase_UvrD/REP"/>
</dbReference>
<dbReference type="EC" id="5.6.2.4" evidence="8"/>
<feature type="domain" description="UvrD-like helicase ATP-binding" evidence="12">
    <location>
        <begin position="206"/>
        <end position="605"/>
    </location>
</feature>
<dbReference type="SUPFAM" id="SSF52540">
    <property type="entry name" value="P-loop containing nucleoside triphosphate hydrolases"/>
    <property type="match status" value="1"/>
</dbReference>
<dbReference type="InterPro" id="IPR027417">
    <property type="entry name" value="P-loop_NTPase"/>
</dbReference>
<evidence type="ECO:0000313" key="13">
    <source>
        <dbReference type="EMBL" id="OPJ54697.1"/>
    </source>
</evidence>
<evidence type="ECO:0000256" key="7">
    <source>
        <dbReference type="ARBA" id="ARBA00034617"/>
    </source>
</evidence>
<dbReference type="PROSITE" id="PS51198">
    <property type="entry name" value="UVRD_HELICASE_ATP_BIND"/>
    <property type="match status" value="1"/>
</dbReference>
<evidence type="ECO:0000313" key="14">
    <source>
        <dbReference type="Proteomes" id="UP000190080"/>
    </source>
</evidence>
<dbReference type="AlphaFoldDB" id="A0A1V4I547"/>
<dbReference type="GO" id="GO:0005524">
    <property type="term" value="F:ATP binding"/>
    <property type="evidence" value="ECO:0007669"/>
    <property type="project" value="UniProtKB-UniRule"/>
</dbReference>
<dbReference type="GO" id="GO:0003677">
    <property type="term" value="F:DNA binding"/>
    <property type="evidence" value="ECO:0007669"/>
    <property type="project" value="InterPro"/>
</dbReference>
<accession>A0A1V4I547</accession>
<dbReference type="Pfam" id="PF13538">
    <property type="entry name" value="UvrD_C_2"/>
    <property type="match status" value="1"/>
</dbReference>
<dbReference type="PANTHER" id="PTHR11070:SF17">
    <property type="entry name" value="DNA HELICASE IV"/>
    <property type="match status" value="1"/>
</dbReference>
<keyword evidence="2 10" id="KW-0547">Nucleotide-binding</keyword>
<comment type="catalytic activity">
    <reaction evidence="7">
        <text>Couples ATP hydrolysis with the unwinding of duplex DNA by translocating in the 3'-5' direction.</text>
        <dbReference type="EC" id="5.6.2.4"/>
    </reaction>
</comment>
<evidence type="ECO:0000256" key="6">
    <source>
        <dbReference type="ARBA" id="ARBA00023235"/>
    </source>
</evidence>
<dbReference type="InterPro" id="IPR027785">
    <property type="entry name" value="UvrD-like_helicase_C"/>
</dbReference>
<evidence type="ECO:0000256" key="2">
    <source>
        <dbReference type="ARBA" id="ARBA00022741"/>
    </source>
</evidence>
<dbReference type="Pfam" id="PF13361">
    <property type="entry name" value="UvrD_C"/>
    <property type="match status" value="1"/>
</dbReference>
<dbReference type="GO" id="GO:0000725">
    <property type="term" value="P:recombinational repair"/>
    <property type="evidence" value="ECO:0007669"/>
    <property type="project" value="TreeGrafter"/>
</dbReference>
<dbReference type="InterPro" id="IPR014017">
    <property type="entry name" value="DNA_helicase_UvrD-like_C"/>
</dbReference>
<dbReference type="Proteomes" id="UP000190080">
    <property type="component" value="Unassembled WGS sequence"/>
</dbReference>
<evidence type="ECO:0000256" key="4">
    <source>
        <dbReference type="ARBA" id="ARBA00022806"/>
    </source>
</evidence>
<name>A0A1V4I547_9CLOT</name>
<evidence type="ECO:0000256" key="11">
    <source>
        <dbReference type="SAM" id="Coils"/>
    </source>
</evidence>
<feature type="binding site" evidence="10">
    <location>
        <begin position="227"/>
        <end position="234"/>
    </location>
    <ligand>
        <name>ATP</name>
        <dbReference type="ChEBI" id="CHEBI:30616"/>
    </ligand>
</feature>
<comment type="similarity">
    <text evidence="1">Belongs to the helicase family. UvrD subfamily.</text>
</comment>
<keyword evidence="3 10" id="KW-0378">Hydrolase</keyword>
<dbReference type="InterPro" id="IPR013986">
    <property type="entry name" value="DExx_box_DNA_helicase_dom_sf"/>
</dbReference>
<keyword evidence="14" id="KW-1185">Reference proteome</keyword>
<evidence type="ECO:0000256" key="10">
    <source>
        <dbReference type="PROSITE-ProRule" id="PRU00560"/>
    </source>
</evidence>
<feature type="coiled-coil region" evidence="11">
    <location>
        <begin position="19"/>
        <end position="46"/>
    </location>
</feature>
<dbReference type="GO" id="GO:0005829">
    <property type="term" value="C:cytosol"/>
    <property type="evidence" value="ECO:0007669"/>
    <property type="project" value="TreeGrafter"/>
</dbReference>
<dbReference type="GO" id="GO:0043138">
    <property type="term" value="F:3'-5' DNA helicase activity"/>
    <property type="evidence" value="ECO:0007669"/>
    <property type="project" value="UniProtKB-EC"/>
</dbReference>
<protein>
    <recommendedName>
        <fullName evidence="8">DNA 3'-5' helicase</fullName>
        <ecNumber evidence="8">5.6.2.4</ecNumber>
    </recommendedName>
</protein>
<keyword evidence="4 10" id="KW-0347">Helicase</keyword>
<organism evidence="13 14">
    <name type="scientific">Clostridium oryzae</name>
    <dbReference type="NCBI Taxonomy" id="1450648"/>
    <lineage>
        <taxon>Bacteria</taxon>
        <taxon>Bacillati</taxon>
        <taxon>Bacillota</taxon>
        <taxon>Clostridia</taxon>
        <taxon>Eubacteriales</taxon>
        <taxon>Clostridiaceae</taxon>
        <taxon>Clostridium</taxon>
    </lineage>
</organism>
<evidence type="ECO:0000256" key="8">
    <source>
        <dbReference type="ARBA" id="ARBA00034808"/>
    </source>
</evidence>
<proteinExistence type="inferred from homology"/>
<sequence length="765" mass="88931">MAIKTDEFINEEKILQNTNNWMDKQLEKMEKNNIQLENKLAELKKQSKGAYSYDVETTTNLYNITSKILNNYKEVKDKPYFARIDFEEITKRNKESFYIGKIGLMDEVSGEEVVVDWRAPIADLYYNSTSGRSYYEAPIGKIEGELLLKRKFVIKDRKLIDAFDEGIDQIILKSKSDEDGNTLQDEFLRINLEEGVNGKLKDIVATIQKEQNEVIRAERGKGLIVQGSAGSGKTTIALHRLAYLLYKYRNKISGKNVLVIAPNKLFLDYISDILPNLGVEDVKQKTFEELALEILKVKLKINPKDKKLAYIIENNDVETIGFIKDSSSFKSSMQFKECIDRYIEYIESYDMDYEDIIVDGYVIIKGDDIKRLFTEDLAHNVINKRKQEIKRYLFNKIDNKIANISADIEKQYYVKINKVRASKEDGPDRRKELTELYDERDAKIAAVKADIKAKLNEYVNEWGNEDVVHLYERLFVNEKIFNRVIGDKVTGELAEYMRKKFTENMQDKVIDSDDLAAMIYLKFRIKGIEDKYKYQHIVIDEAQDYSFFELLALRQMAIGDSFTIVGDTGQSIYYYKGINDWKPLVERVFNKDVTYTELTQSYRSTVEIVNFANRVLRKQENSLEPAKPVLRHGKEPSIIKYDSKEELCSILDDIVKDMTSINKKNIAIICKDYNQCNRIKNILAKASKNKWKLIKDTDKKISLDKIILPSYMTKGLEFDCAIVMDCDNDNYGDNELDKRLLYVVLTRALHRVYIMHNKPLSALLE</sequence>
<dbReference type="GO" id="GO:0016887">
    <property type="term" value="F:ATP hydrolysis activity"/>
    <property type="evidence" value="ECO:0007669"/>
    <property type="project" value="RHEA"/>
</dbReference>
<keyword evidence="5 10" id="KW-0067">ATP-binding</keyword>
<evidence type="ECO:0000256" key="3">
    <source>
        <dbReference type="ARBA" id="ARBA00022801"/>
    </source>
</evidence>